<name>A0A6J4USZ6_9BACT</name>
<reference evidence="1" key="1">
    <citation type="submission" date="2020-02" db="EMBL/GenBank/DDBJ databases">
        <authorList>
            <person name="Meier V. D."/>
        </authorList>
    </citation>
    <scope>NUCLEOTIDE SEQUENCE</scope>
    <source>
        <strain evidence="1">AVDCRST_MAG19</strain>
    </source>
</reference>
<proteinExistence type="predicted"/>
<accession>A0A6J4USZ6</accession>
<dbReference type="EMBL" id="CADCWL010000072">
    <property type="protein sequence ID" value="CAA9560073.1"/>
    <property type="molecule type" value="Genomic_DNA"/>
</dbReference>
<gene>
    <name evidence="1" type="ORF">AVDCRST_MAG19-1724</name>
</gene>
<dbReference type="AlphaFoldDB" id="A0A6J4USZ6"/>
<organism evidence="1">
    <name type="scientific">uncultured Thermomicrobiales bacterium</name>
    <dbReference type="NCBI Taxonomy" id="1645740"/>
    <lineage>
        <taxon>Bacteria</taxon>
        <taxon>Pseudomonadati</taxon>
        <taxon>Thermomicrobiota</taxon>
        <taxon>Thermomicrobia</taxon>
        <taxon>Thermomicrobiales</taxon>
        <taxon>environmental samples</taxon>
    </lineage>
</organism>
<protein>
    <submittedName>
        <fullName evidence="1">Uncharacterized protein</fullName>
    </submittedName>
</protein>
<evidence type="ECO:0000313" key="1">
    <source>
        <dbReference type="EMBL" id="CAA9560073.1"/>
    </source>
</evidence>
<sequence>MTARPTKNVEPQDRDLYSLLEEMDRLEDVLEEMTELGVASRSEIELRLAALNREVDERSDV</sequence>